<dbReference type="GO" id="GO:0006633">
    <property type="term" value="P:fatty acid biosynthetic process"/>
    <property type="evidence" value="ECO:0007669"/>
    <property type="project" value="TreeGrafter"/>
</dbReference>
<protein>
    <submittedName>
        <fullName evidence="3">Uncharacterized protein</fullName>
    </submittedName>
</protein>
<dbReference type="GeneID" id="25308286"/>
<dbReference type="InterPro" id="IPR020904">
    <property type="entry name" value="Sc_DH/Rdtase_CS"/>
</dbReference>
<dbReference type="PRINTS" id="PR00080">
    <property type="entry name" value="SDRFAMILY"/>
</dbReference>
<dbReference type="Proteomes" id="UP000053029">
    <property type="component" value="Unassembled WGS sequence"/>
</dbReference>
<dbReference type="STRING" id="1442368.A0A0D2DMQ6"/>
<keyword evidence="4" id="KW-1185">Reference proteome</keyword>
<dbReference type="SUPFAM" id="SSF51735">
    <property type="entry name" value="NAD(P)-binding Rossmann-fold domains"/>
    <property type="match status" value="1"/>
</dbReference>
<dbReference type="Gene3D" id="3.40.50.720">
    <property type="entry name" value="NAD(P)-binding Rossmann-like Domain"/>
    <property type="match status" value="1"/>
</dbReference>
<dbReference type="EMBL" id="KN846973">
    <property type="protein sequence ID" value="KIW78956.1"/>
    <property type="molecule type" value="Genomic_DNA"/>
</dbReference>
<dbReference type="InterPro" id="IPR002347">
    <property type="entry name" value="SDR_fam"/>
</dbReference>
<dbReference type="GO" id="GO:0048038">
    <property type="term" value="F:quinone binding"/>
    <property type="evidence" value="ECO:0007669"/>
    <property type="project" value="TreeGrafter"/>
</dbReference>
<proteinExistence type="inferred from homology"/>
<gene>
    <name evidence="3" type="ORF">Z517_08796</name>
</gene>
<dbReference type="OrthoDB" id="1669814at2759"/>
<dbReference type="GO" id="GO:0016616">
    <property type="term" value="F:oxidoreductase activity, acting on the CH-OH group of donors, NAD or NADP as acceptor"/>
    <property type="evidence" value="ECO:0007669"/>
    <property type="project" value="TreeGrafter"/>
</dbReference>
<comment type="similarity">
    <text evidence="1">Belongs to the short-chain dehydrogenases/reductases (SDR) family.</text>
</comment>
<keyword evidence="2" id="KW-0521">NADP</keyword>
<dbReference type="AlphaFoldDB" id="A0A0D2DMQ6"/>
<dbReference type="VEuPathDB" id="FungiDB:Z517_08796"/>
<dbReference type="RefSeq" id="XP_013282764.1">
    <property type="nucleotide sequence ID" value="XM_013427310.1"/>
</dbReference>
<dbReference type="FunFam" id="3.40.50.720:FF:000084">
    <property type="entry name" value="Short-chain dehydrogenase reductase"/>
    <property type="match status" value="1"/>
</dbReference>
<dbReference type="CDD" id="cd05233">
    <property type="entry name" value="SDR_c"/>
    <property type="match status" value="1"/>
</dbReference>
<evidence type="ECO:0000256" key="1">
    <source>
        <dbReference type="ARBA" id="ARBA00006484"/>
    </source>
</evidence>
<evidence type="ECO:0000313" key="4">
    <source>
        <dbReference type="Proteomes" id="UP000053029"/>
    </source>
</evidence>
<dbReference type="Pfam" id="PF13561">
    <property type="entry name" value="adh_short_C2"/>
    <property type="match status" value="1"/>
</dbReference>
<reference evidence="3 4" key="1">
    <citation type="submission" date="2015-01" db="EMBL/GenBank/DDBJ databases">
        <title>The Genome Sequence of Fonsecaea pedrosoi CBS 271.37.</title>
        <authorList>
            <consortium name="The Broad Institute Genomics Platform"/>
            <person name="Cuomo C."/>
            <person name="de Hoog S."/>
            <person name="Gorbushina A."/>
            <person name="Stielow B."/>
            <person name="Teixiera M."/>
            <person name="Abouelleil A."/>
            <person name="Chapman S.B."/>
            <person name="Priest M."/>
            <person name="Young S.K."/>
            <person name="Wortman J."/>
            <person name="Nusbaum C."/>
            <person name="Birren B."/>
        </authorList>
    </citation>
    <scope>NUCLEOTIDE SEQUENCE [LARGE SCALE GENOMIC DNA]</scope>
    <source>
        <strain evidence="3 4">CBS 271.37</strain>
    </source>
</reference>
<evidence type="ECO:0000256" key="2">
    <source>
        <dbReference type="ARBA" id="ARBA00022857"/>
    </source>
</evidence>
<accession>A0A0D2DMQ6</accession>
<dbReference type="InterPro" id="IPR036291">
    <property type="entry name" value="NAD(P)-bd_dom_sf"/>
</dbReference>
<dbReference type="PANTHER" id="PTHR42760:SF45">
    <property type="entry name" value="SHORT CHAIN DEHYDROGENASE_REDUCTASE FAMILY PROTEIN, PUTATIVE (AFU_ORTHOLOGUE AFUA_3G09150)-RELATED"/>
    <property type="match status" value="1"/>
</dbReference>
<sequence>MGIKGKVFAVTGAGSGIGRATAIRLAELDAIGIAISDLDQPGLIETQKLCSQYSGAEVTTTRVDASNAEQVDLWLKDTVKRFQRLDGAANIAGIAGGDGQSTESIDQAAWEKMLAVNLTGVMICMRAELPHLTRPGGSIVNVSSTSGLRGLPNNAAYAASKFGVLGLTESTAAEYGKQGIRVNAVLPCVTVGPIDTRIFREGEAKGLFNADVVSAGTLMGRMGRAEEVAKVIAFLLSDDASYVTGGEEYLLFSTCIITDDGHSTVDSRRRVFGMRFLQGRLRRCNKFGEFRRQ</sequence>
<name>A0A0D2DMQ6_9EURO</name>
<organism evidence="3 4">
    <name type="scientific">Fonsecaea pedrosoi CBS 271.37</name>
    <dbReference type="NCBI Taxonomy" id="1442368"/>
    <lineage>
        <taxon>Eukaryota</taxon>
        <taxon>Fungi</taxon>
        <taxon>Dikarya</taxon>
        <taxon>Ascomycota</taxon>
        <taxon>Pezizomycotina</taxon>
        <taxon>Eurotiomycetes</taxon>
        <taxon>Chaetothyriomycetidae</taxon>
        <taxon>Chaetothyriales</taxon>
        <taxon>Herpotrichiellaceae</taxon>
        <taxon>Fonsecaea</taxon>
    </lineage>
</organism>
<dbReference type="PANTHER" id="PTHR42760">
    <property type="entry name" value="SHORT-CHAIN DEHYDROGENASES/REDUCTASES FAMILY MEMBER"/>
    <property type="match status" value="1"/>
</dbReference>
<dbReference type="PRINTS" id="PR00081">
    <property type="entry name" value="GDHRDH"/>
</dbReference>
<dbReference type="HOGENOM" id="CLU_010194_1_0_1"/>
<dbReference type="PROSITE" id="PS00061">
    <property type="entry name" value="ADH_SHORT"/>
    <property type="match status" value="1"/>
</dbReference>
<evidence type="ECO:0000313" key="3">
    <source>
        <dbReference type="EMBL" id="KIW78956.1"/>
    </source>
</evidence>